<feature type="repeat" description="ANK" evidence="3">
    <location>
        <begin position="70"/>
        <end position="102"/>
    </location>
</feature>
<dbReference type="Pfam" id="PF12796">
    <property type="entry name" value="Ank_2"/>
    <property type="match status" value="2"/>
</dbReference>
<evidence type="ECO:0000313" key="5">
    <source>
        <dbReference type="EMBL" id="OBU60245.1"/>
    </source>
</evidence>
<evidence type="ECO:0000256" key="2">
    <source>
        <dbReference type="ARBA" id="ARBA00023043"/>
    </source>
</evidence>
<comment type="caution">
    <text evidence="5">The sequence shown here is derived from an EMBL/GenBank/DDBJ whole genome shotgun (WGS) entry which is preliminary data.</text>
</comment>
<dbReference type="SUPFAM" id="SSF48403">
    <property type="entry name" value="Ankyrin repeat"/>
    <property type="match status" value="1"/>
</dbReference>
<feature type="chain" id="PRO_5042948387" description="Ankyrin repeat domain-containing protein" evidence="4">
    <location>
        <begin position="32"/>
        <end position="234"/>
    </location>
</feature>
<evidence type="ECO:0000313" key="6">
    <source>
        <dbReference type="Proteomes" id="UP000092125"/>
    </source>
</evidence>
<dbReference type="SMART" id="SM00248">
    <property type="entry name" value="ANK"/>
    <property type="match status" value="3"/>
</dbReference>
<evidence type="ECO:0000256" key="4">
    <source>
        <dbReference type="SAM" id="SignalP"/>
    </source>
</evidence>
<dbReference type="PROSITE" id="PS50297">
    <property type="entry name" value="ANK_REP_REGION"/>
    <property type="match status" value="2"/>
</dbReference>
<protein>
    <recommendedName>
        <fullName evidence="7">Ankyrin repeat domain-containing protein</fullName>
    </recommendedName>
</protein>
<keyword evidence="1" id="KW-0677">Repeat</keyword>
<dbReference type="Proteomes" id="UP000092125">
    <property type="component" value="Unassembled WGS sequence"/>
</dbReference>
<gene>
    <name evidence="5" type="ORF">A9K56_15985</name>
</gene>
<keyword evidence="2 3" id="KW-0040">ANK repeat</keyword>
<dbReference type="AlphaFoldDB" id="A0AAP7GQ61"/>
<dbReference type="EMBL" id="LYVI01000011">
    <property type="protein sequence ID" value="OBU60245.1"/>
    <property type="molecule type" value="Genomic_DNA"/>
</dbReference>
<accession>A0AAP7GQ61</accession>
<dbReference type="PANTHER" id="PTHR24201:SF16">
    <property type="entry name" value="ANKYRIN-1-LIKE-RELATED"/>
    <property type="match status" value="1"/>
</dbReference>
<feature type="signal peptide" evidence="4">
    <location>
        <begin position="1"/>
        <end position="31"/>
    </location>
</feature>
<sequence length="234" mass="24616">MYLQHRCLRWAAPSRRALLLCLLAVAFPACAADPSGQADVRLREAASRGDAGAVRQALADGAALEARDAQGRTALLLATHGNRVDAARVLIEAGADVNAKDRLQDSAYLYAGARGLDGILALTLSHGADLSSTNRYGGTALIPAAERGHVTTVRMLLRAGVAVDHVNRLQWTALLEAILLGDGGPRHTQIVQLLLEAGADPELADGEGVTPLAHARQRGQAAIETLLRQHGATR</sequence>
<evidence type="ECO:0000256" key="3">
    <source>
        <dbReference type="PROSITE-ProRule" id="PRU00023"/>
    </source>
</evidence>
<keyword evidence="4" id="KW-0732">Signal</keyword>
<feature type="repeat" description="ANK" evidence="3">
    <location>
        <begin position="136"/>
        <end position="168"/>
    </location>
</feature>
<dbReference type="RefSeq" id="WP_065182776.1">
    <property type="nucleotide sequence ID" value="NZ_LYVI01000011.1"/>
</dbReference>
<evidence type="ECO:0000256" key="1">
    <source>
        <dbReference type="ARBA" id="ARBA00022737"/>
    </source>
</evidence>
<proteinExistence type="predicted"/>
<dbReference type="InterPro" id="IPR050776">
    <property type="entry name" value="Ank_Repeat/CDKN_Inhibitor"/>
</dbReference>
<reference evidence="5 6" key="1">
    <citation type="submission" date="2016-05" db="EMBL/GenBank/DDBJ databases">
        <title>Draft Genome Sequences of Stenotrophomonas maltophilia Strains Sm32COP, Sm41DVV, Sm46PAILV, SmF3, SmF22, SmSOFb1 and SmCVFa1, Isolated from Different Manures, in France.</title>
        <authorList>
            <person name="Nazaret S."/>
            <person name="Bodilis J."/>
        </authorList>
    </citation>
    <scope>NUCLEOTIDE SEQUENCE [LARGE SCALE GENOMIC DNA]</scope>
    <source>
        <strain evidence="5 6">Sm41DVV</strain>
    </source>
</reference>
<dbReference type="Gene3D" id="1.25.40.20">
    <property type="entry name" value="Ankyrin repeat-containing domain"/>
    <property type="match status" value="1"/>
</dbReference>
<evidence type="ECO:0008006" key="7">
    <source>
        <dbReference type="Google" id="ProtNLM"/>
    </source>
</evidence>
<dbReference type="InterPro" id="IPR002110">
    <property type="entry name" value="Ankyrin_rpt"/>
</dbReference>
<organism evidence="5 6">
    <name type="scientific">Stenotrophomonas maltophilia</name>
    <name type="common">Pseudomonas maltophilia</name>
    <name type="synonym">Xanthomonas maltophilia</name>
    <dbReference type="NCBI Taxonomy" id="40324"/>
    <lineage>
        <taxon>Bacteria</taxon>
        <taxon>Pseudomonadati</taxon>
        <taxon>Pseudomonadota</taxon>
        <taxon>Gammaproteobacteria</taxon>
        <taxon>Lysobacterales</taxon>
        <taxon>Lysobacteraceae</taxon>
        <taxon>Stenotrophomonas</taxon>
        <taxon>Stenotrophomonas maltophilia group</taxon>
    </lineage>
</organism>
<name>A0AAP7GQ61_STEMA</name>
<dbReference type="PROSITE" id="PS50088">
    <property type="entry name" value="ANK_REPEAT"/>
    <property type="match status" value="2"/>
</dbReference>
<dbReference type="InterPro" id="IPR036770">
    <property type="entry name" value="Ankyrin_rpt-contain_sf"/>
</dbReference>
<dbReference type="PANTHER" id="PTHR24201">
    <property type="entry name" value="ANK_REP_REGION DOMAIN-CONTAINING PROTEIN"/>
    <property type="match status" value="1"/>
</dbReference>